<comment type="caution">
    <text evidence="1">The sequence shown here is derived from an EMBL/GenBank/DDBJ whole genome shotgun (WGS) entry which is preliminary data.</text>
</comment>
<reference evidence="2" key="1">
    <citation type="journal article" date="2019" name="Int. J. Syst. Evol. Microbiol.">
        <title>The Global Catalogue of Microorganisms (GCM) 10K type strain sequencing project: providing services to taxonomists for standard genome sequencing and annotation.</title>
        <authorList>
            <consortium name="The Broad Institute Genomics Platform"/>
            <consortium name="The Broad Institute Genome Sequencing Center for Infectious Disease"/>
            <person name="Wu L."/>
            <person name="Ma J."/>
        </authorList>
    </citation>
    <scope>NUCLEOTIDE SEQUENCE [LARGE SCALE GENOMIC DNA]</scope>
    <source>
        <strain evidence="2">JCM 17705</strain>
    </source>
</reference>
<dbReference type="RefSeq" id="WP_345209682.1">
    <property type="nucleotide sequence ID" value="NZ_BAABFT010000002.1"/>
</dbReference>
<evidence type="ECO:0008006" key="3">
    <source>
        <dbReference type="Google" id="ProtNLM"/>
    </source>
</evidence>
<evidence type="ECO:0000313" key="2">
    <source>
        <dbReference type="Proteomes" id="UP001500582"/>
    </source>
</evidence>
<accession>A0ABP8FWQ5</accession>
<gene>
    <name evidence="1" type="ORF">GCM10023149_07720</name>
</gene>
<protein>
    <recommendedName>
        <fullName evidence="3">DUF4270 family protein</fullName>
    </recommendedName>
</protein>
<evidence type="ECO:0000313" key="1">
    <source>
        <dbReference type="EMBL" id="GAA4312385.1"/>
    </source>
</evidence>
<dbReference type="Proteomes" id="UP001500582">
    <property type="component" value="Unassembled WGS sequence"/>
</dbReference>
<organism evidence="1 2">
    <name type="scientific">Mucilaginibacter gynuensis</name>
    <dbReference type="NCBI Taxonomy" id="1302236"/>
    <lineage>
        <taxon>Bacteria</taxon>
        <taxon>Pseudomonadati</taxon>
        <taxon>Bacteroidota</taxon>
        <taxon>Sphingobacteriia</taxon>
        <taxon>Sphingobacteriales</taxon>
        <taxon>Sphingobacteriaceae</taxon>
        <taxon>Mucilaginibacter</taxon>
    </lineage>
</organism>
<keyword evidence="2" id="KW-1185">Reference proteome</keyword>
<sequence>MKLHKSLFFLLLLAVAGCKKYDIAPLVKDPAYIRVFNDLSNDIDVFHSAQVAPFLTFLMDPKTDGDVPNDAEIIGDYMGIRQLYSLSYPVNEANSSIGTGTLNSGQPGSAPVINLYPLNYEYPGNAHVLTAPVMNGFDLSAWAQISSGKHRIMFVVRPQNNIPFKELASTIRSRVLLDTTVNFEKGEVYTLEVVSRDLDNGKYGLYIRHEQFVHQAFDENKLYIGFVNLSGKKPLDNQQGFGNYIGDNVRISTTYNLFNDAVYATQADVVYDAYPEYKDTYMTTLNTKMDTGISFQPLPLLPESAFFYQGILRSYYAFSNNNVFFGTLPYYSFNLLDADKPVTDPDSRLGYLLRCHRDPSSYNNYSSRDNNRSAPNLNLLVNSGNGYHVYSTVNIMEIVYDRVYTMQLQRGFNNVPKN</sequence>
<dbReference type="EMBL" id="BAABFT010000002">
    <property type="protein sequence ID" value="GAA4312385.1"/>
    <property type="molecule type" value="Genomic_DNA"/>
</dbReference>
<dbReference type="PROSITE" id="PS51257">
    <property type="entry name" value="PROKAR_LIPOPROTEIN"/>
    <property type="match status" value="1"/>
</dbReference>
<proteinExistence type="predicted"/>
<name>A0ABP8FWQ5_9SPHI</name>